<proteinExistence type="predicted"/>
<evidence type="ECO:0000256" key="1">
    <source>
        <dbReference type="SAM" id="Phobius"/>
    </source>
</evidence>
<dbReference type="KEGG" id="pmc:P9515_00451"/>
<dbReference type="EMBL" id="CP000552">
    <property type="protein sequence ID" value="ABM71254.1"/>
    <property type="molecule type" value="Genomic_DNA"/>
</dbReference>
<accession>A2BTZ3</accession>
<keyword evidence="1" id="KW-0472">Membrane</keyword>
<evidence type="ECO:0000313" key="3">
    <source>
        <dbReference type="Proteomes" id="UP000001589"/>
    </source>
</evidence>
<dbReference type="HOGENOM" id="CLU_095352_0_0_3"/>
<dbReference type="OrthoDB" id="539462at2"/>
<dbReference type="AlphaFoldDB" id="A2BTZ3"/>
<dbReference type="eggNOG" id="ENOG5033R87">
    <property type="taxonomic scope" value="Bacteria"/>
</dbReference>
<dbReference type="Proteomes" id="UP000001589">
    <property type="component" value="Chromosome"/>
</dbReference>
<dbReference type="STRING" id="167542.P9515_00451"/>
<feature type="transmembrane region" description="Helical" evidence="1">
    <location>
        <begin position="165"/>
        <end position="184"/>
    </location>
</feature>
<organism evidence="2 3">
    <name type="scientific">Prochlorococcus marinus (strain MIT 9515)</name>
    <dbReference type="NCBI Taxonomy" id="167542"/>
    <lineage>
        <taxon>Bacteria</taxon>
        <taxon>Bacillati</taxon>
        <taxon>Cyanobacteriota</taxon>
        <taxon>Cyanophyceae</taxon>
        <taxon>Synechococcales</taxon>
        <taxon>Prochlorococcaceae</taxon>
        <taxon>Prochlorococcus</taxon>
    </lineage>
</organism>
<keyword evidence="1" id="KW-1133">Transmembrane helix</keyword>
<reference evidence="2 3" key="1">
    <citation type="journal article" date="2007" name="PLoS Genet.">
        <title>Patterns and implications of gene gain and loss in the evolution of Prochlorococcus.</title>
        <authorList>
            <person name="Kettler G.C."/>
            <person name="Martiny A.C."/>
            <person name="Huang K."/>
            <person name="Zucker J."/>
            <person name="Coleman M.L."/>
            <person name="Rodrigue S."/>
            <person name="Chen F."/>
            <person name="Lapidus A."/>
            <person name="Ferriera S."/>
            <person name="Johnson J."/>
            <person name="Steglich C."/>
            <person name="Church G.M."/>
            <person name="Richardson P."/>
            <person name="Chisholm S.W."/>
        </authorList>
    </citation>
    <scope>NUCLEOTIDE SEQUENCE [LARGE SCALE GENOMIC DNA]</scope>
    <source>
        <strain evidence="2 3">MIT 9515</strain>
    </source>
</reference>
<protein>
    <submittedName>
        <fullName evidence="2">Uncharacterized protein</fullName>
    </submittedName>
</protein>
<evidence type="ECO:0000313" key="2">
    <source>
        <dbReference type="EMBL" id="ABM71254.1"/>
    </source>
</evidence>
<sequence length="202" mass="23949">MVKPNSSNNKISNHLQQDIVKIGGKTIFINPFLYWRRFDENTNRWLREPGQMSEEQIQPNRNRFYPEIDWADLSQDQKLIKDASIEMFLKTLELISTFHPQLNSGQLLEVERKMAITKKLPFERWVKKSFAKKARAEESEKRKFQRDRFIRSWKEWLILENTQQALLPIIVIIFISAFIGWASGVSKNSCNPYFEPNLDQSI</sequence>
<keyword evidence="1" id="KW-0812">Transmembrane</keyword>
<dbReference type="GeneID" id="60200569"/>
<gene>
    <name evidence="2" type="ordered locus">P9515_00451</name>
</gene>
<dbReference type="RefSeq" id="WP_011819371.1">
    <property type="nucleotide sequence ID" value="NC_008817.1"/>
</dbReference>
<name>A2BTZ3_PROM5</name>